<dbReference type="PANTHER" id="PTHR38643">
    <property type="entry name" value="PURINE NUCLEOSIDE PERMEASE C285.05-RELATED"/>
    <property type="match status" value="1"/>
</dbReference>
<dbReference type="InterPro" id="IPR009486">
    <property type="entry name" value="Pur_nuclsid_perm"/>
</dbReference>
<gene>
    <name evidence="2" type="ORF">A1O7_05038</name>
</gene>
<dbReference type="GO" id="GO:0005783">
    <property type="term" value="C:endoplasmic reticulum"/>
    <property type="evidence" value="ECO:0007669"/>
    <property type="project" value="TreeGrafter"/>
</dbReference>
<dbReference type="InterPro" id="IPR035994">
    <property type="entry name" value="Nucleoside_phosphorylase_sf"/>
</dbReference>
<dbReference type="eggNOG" id="ENOG502QQPU">
    <property type="taxonomic scope" value="Eukaryota"/>
</dbReference>
<dbReference type="RefSeq" id="XP_007757238.1">
    <property type="nucleotide sequence ID" value="XM_007759048.1"/>
</dbReference>
<dbReference type="GO" id="GO:0055085">
    <property type="term" value="P:transmembrane transport"/>
    <property type="evidence" value="ECO:0007669"/>
    <property type="project" value="InterPro"/>
</dbReference>
<dbReference type="OrthoDB" id="2331083at2759"/>
<dbReference type="EMBL" id="AMGW01000003">
    <property type="protein sequence ID" value="EXJ60885.1"/>
    <property type="molecule type" value="Genomic_DNA"/>
</dbReference>
<proteinExistence type="predicted"/>
<dbReference type="GeneID" id="19179623"/>
<accession>W9W7C3</accession>
<evidence type="ECO:0000313" key="3">
    <source>
        <dbReference type="Proteomes" id="UP000019473"/>
    </source>
</evidence>
<keyword evidence="1" id="KW-0732">Signal</keyword>
<dbReference type="Gene3D" id="3.40.50.1580">
    <property type="entry name" value="Nucleoside phosphorylase domain"/>
    <property type="match status" value="1"/>
</dbReference>
<evidence type="ECO:0000256" key="1">
    <source>
        <dbReference type="SAM" id="SignalP"/>
    </source>
</evidence>
<feature type="signal peptide" evidence="1">
    <location>
        <begin position="1"/>
        <end position="28"/>
    </location>
</feature>
<dbReference type="STRING" id="1182544.W9W7C3"/>
<dbReference type="GO" id="GO:0003824">
    <property type="term" value="F:catalytic activity"/>
    <property type="evidence" value="ECO:0007669"/>
    <property type="project" value="InterPro"/>
</dbReference>
<keyword evidence="3" id="KW-1185">Reference proteome</keyword>
<dbReference type="GO" id="GO:0009116">
    <property type="term" value="P:nucleoside metabolic process"/>
    <property type="evidence" value="ECO:0007669"/>
    <property type="project" value="InterPro"/>
</dbReference>
<sequence>MRVSCAVNFLFLAATNLVSFTWGNPVEARSDVLKRAAPISPKVVIISMFAPEAEVWYGKKYHLLALNITVPGLSPLFPEVHCTASGNVCQVITGESEINAASTITAFVQSPEFNLTKSYFLVAGIAGVNPEVATLGSVTFAKYAVQVALQYEFDMRDVPDNFTTGYIPFGVTAPDDYPQTIYGTEVFEVNEALRDVAISFASGVKLNDSQASIAYRAKYSAASAYAAGAEGPSVLGCDVATSDVYFSGTRLSEAFANTTNIWTNGSGIYCTTAQEDNATLEAIMRAAQKNLTEFSRVIVMRTASDFDRPPPGVSEIQNLLYVNQGGFGPAIQNIYIAGVKVVDGILDGWNSTFSKGIAPKNYIGDIFGTLGGTPDFGLPSEYIKIGKRGGLEVEMQGNLRMRRAAEGARRAAGARGISG</sequence>
<feature type="chain" id="PRO_5004933416" description="Purine nucleoside permease" evidence="1">
    <location>
        <begin position="29"/>
        <end position="419"/>
    </location>
</feature>
<dbReference type="Proteomes" id="UP000019473">
    <property type="component" value="Unassembled WGS sequence"/>
</dbReference>
<organism evidence="2 3">
    <name type="scientific">Cladophialophora yegresii CBS 114405</name>
    <dbReference type="NCBI Taxonomy" id="1182544"/>
    <lineage>
        <taxon>Eukaryota</taxon>
        <taxon>Fungi</taxon>
        <taxon>Dikarya</taxon>
        <taxon>Ascomycota</taxon>
        <taxon>Pezizomycotina</taxon>
        <taxon>Eurotiomycetes</taxon>
        <taxon>Chaetothyriomycetidae</taxon>
        <taxon>Chaetothyriales</taxon>
        <taxon>Herpotrichiellaceae</taxon>
        <taxon>Cladophialophora</taxon>
    </lineage>
</organism>
<evidence type="ECO:0000313" key="2">
    <source>
        <dbReference type="EMBL" id="EXJ60885.1"/>
    </source>
</evidence>
<dbReference type="HOGENOM" id="CLU_031475_0_1_1"/>
<protein>
    <recommendedName>
        <fullName evidence="4">Purine nucleoside permease</fullName>
    </recommendedName>
</protein>
<evidence type="ECO:0008006" key="4">
    <source>
        <dbReference type="Google" id="ProtNLM"/>
    </source>
</evidence>
<name>W9W7C3_9EURO</name>
<dbReference type="AlphaFoldDB" id="W9W7C3"/>
<dbReference type="VEuPathDB" id="FungiDB:A1O7_05038"/>
<reference evidence="2 3" key="1">
    <citation type="submission" date="2013-03" db="EMBL/GenBank/DDBJ databases">
        <title>The Genome Sequence of Cladophialophora yegresii CBS 114405.</title>
        <authorList>
            <consortium name="The Broad Institute Genomics Platform"/>
            <person name="Cuomo C."/>
            <person name="de Hoog S."/>
            <person name="Gorbushina A."/>
            <person name="Walker B."/>
            <person name="Young S.K."/>
            <person name="Zeng Q."/>
            <person name="Gargeya S."/>
            <person name="Fitzgerald M."/>
            <person name="Haas B."/>
            <person name="Abouelleil A."/>
            <person name="Allen A.W."/>
            <person name="Alvarado L."/>
            <person name="Arachchi H.M."/>
            <person name="Berlin A.M."/>
            <person name="Chapman S.B."/>
            <person name="Gainer-Dewar J."/>
            <person name="Goldberg J."/>
            <person name="Griggs A."/>
            <person name="Gujja S."/>
            <person name="Hansen M."/>
            <person name="Howarth C."/>
            <person name="Imamovic A."/>
            <person name="Ireland A."/>
            <person name="Larimer J."/>
            <person name="McCowan C."/>
            <person name="Murphy C."/>
            <person name="Pearson M."/>
            <person name="Poon T.W."/>
            <person name="Priest M."/>
            <person name="Roberts A."/>
            <person name="Saif S."/>
            <person name="Shea T."/>
            <person name="Sisk P."/>
            <person name="Sykes S."/>
            <person name="Wortman J."/>
            <person name="Nusbaum C."/>
            <person name="Birren B."/>
        </authorList>
    </citation>
    <scope>NUCLEOTIDE SEQUENCE [LARGE SCALE GENOMIC DNA]</scope>
    <source>
        <strain evidence="2 3">CBS 114405</strain>
    </source>
</reference>
<dbReference type="Pfam" id="PF06516">
    <property type="entry name" value="NUP"/>
    <property type="match status" value="1"/>
</dbReference>
<dbReference type="PANTHER" id="PTHR38643:SF1">
    <property type="entry name" value="PURINE NUCLEOSIDE PERMEASE C285.05-RELATED"/>
    <property type="match status" value="1"/>
</dbReference>
<comment type="caution">
    <text evidence="2">The sequence shown here is derived from an EMBL/GenBank/DDBJ whole genome shotgun (WGS) entry which is preliminary data.</text>
</comment>